<evidence type="ECO:0000256" key="8">
    <source>
        <dbReference type="ARBA" id="ARBA00023010"/>
    </source>
</evidence>
<reference evidence="12" key="1">
    <citation type="submission" date="2023-03" db="EMBL/GenBank/DDBJ databases">
        <title>Mating type loci evolution in Malassezia.</title>
        <authorList>
            <person name="Coelho M.A."/>
        </authorList>
    </citation>
    <scope>NUCLEOTIDE SEQUENCE</scope>
    <source>
        <strain evidence="12">CBS 12830</strain>
    </source>
</reference>
<feature type="repeat" description="WD" evidence="11">
    <location>
        <begin position="69"/>
        <end position="103"/>
    </location>
</feature>
<evidence type="ECO:0000256" key="10">
    <source>
        <dbReference type="ARBA" id="ARBA00023242"/>
    </source>
</evidence>
<dbReference type="PANTHER" id="PTHR11024">
    <property type="entry name" value="NUCLEAR PORE COMPLEX PROTEIN SEC13 / SEH1 FAMILY MEMBER"/>
    <property type="match status" value="1"/>
</dbReference>
<evidence type="ECO:0000256" key="4">
    <source>
        <dbReference type="ARBA" id="ARBA00022574"/>
    </source>
</evidence>
<protein>
    <submittedName>
        <fullName evidence="12">GTPase-activating protein S13</fullName>
    </submittedName>
</protein>
<dbReference type="EMBL" id="CP119900">
    <property type="protein sequence ID" value="WFD21449.1"/>
    <property type="molecule type" value="Genomic_DNA"/>
</dbReference>
<dbReference type="GO" id="GO:0032527">
    <property type="term" value="P:protein exit from endoplasmic reticulum"/>
    <property type="evidence" value="ECO:0007669"/>
    <property type="project" value="TreeGrafter"/>
</dbReference>
<comment type="similarity">
    <text evidence="2">Belongs to the WD repeat SEC13 family.</text>
</comment>
<evidence type="ECO:0000256" key="11">
    <source>
        <dbReference type="PROSITE-ProRule" id="PRU00221"/>
    </source>
</evidence>
<evidence type="ECO:0000256" key="9">
    <source>
        <dbReference type="ARBA" id="ARBA00023132"/>
    </source>
</evidence>
<name>A0AAF0EAP3_9BASI</name>
<evidence type="ECO:0000256" key="1">
    <source>
        <dbReference type="ARBA" id="ARBA00004567"/>
    </source>
</evidence>
<proteinExistence type="inferred from homology"/>
<dbReference type="GO" id="GO:0032008">
    <property type="term" value="P:positive regulation of TOR signaling"/>
    <property type="evidence" value="ECO:0007669"/>
    <property type="project" value="TreeGrafter"/>
</dbReference>
<evidence type="ECO:0000256" key="2">
    <source>
        <dbReference type="ARBA" id="ARBA00010102"/>
    </source>
</evidence>
<dbReference type="PANTHER" id="PTHR11024:SF2">
    <property type="entry name" value="PROTEIN SEC13 HOMOLOG"/>
    <property type="match status" value="1"/>
</dbReference>
<dbReference type="InterPro" id="IPR036322">
    <property type="entry name" value="WD40_repeat_dom_sf"/>
</dbReference>
<keyword evidence="4 11" id="KW-0853">WD repeat</keyword>
<dbReference type="AlphaFoldDB" id="A0AAF0EAP3"/>
<keyword evidence="3" id="KW-0813">Transport</keyword>
<keyword evidence="5" id="KW-0677">Repeat</keyword>
<dbReference type="GO" id="GO:0005198">
    <property type="term" value="F:structural molecule activity"/>
    <property type="evidence" value="ECO:0007669"/>
    <property type="project" value="InterPro"/>
</dbReference>
<feature type="repeat" description="WD" evidence="11">
    <location>
        <begin position="225"/>
        <end position="260"/>
    </location>
</feature>
<evidence type="ECO:0000256" key="6">
    <source>
        <dbReference type="ARBA" id="ARBA00022816"/>
    </source>
</evidence>
<dbReference type="PROSITE" id="PS50294">
    <property type="entry name" value="WD_REPEATS_REGION"/>
    <property type="match status" value="2"/>
</dbReference>
<keyword evidence="6" id="KW-0509">mRNA transport</keyword>
<dbReference type="InterPro" id="IPR015943">
    <property type="entry name" value="WD40/YVTN_repeat-like_dom_sf"/>
</dbReference>
<evidence type="ECO:0000256" key="3">
    <source>
        <dbReference type="ARBA" id="ARBA00022448"/>
    </source>
</evidence>
<dbReference type="GO" id="GO:0006606">
    <property type="term" value="P:protein import into nucleus"/>
    <property type="evidence" value="ECO:0007669"/>
    <property type="project" value="TreeGrafter"/>
</dbReference>
<dbReference type="InterPro" id="IPR001680">
    <property type="entry name" value="WD40_rpt"/>
</dbReference>
<organism evidence="12 13">
    <name type="scientific">Malassezia equina</name>
    <dbReference type="NCBI Taxonomy" id="1381935"/>
    <lineage>
        <taxon>Eukaryota</taxon>
        <taxon>Fungi</taxon>
        <taxon>Dikarya</taxon>
        <taxon>Basidiomycota</taxon>
        <taxon>Ustilaginomycotina</taxon>
        <taxon>Malasseziomycetes</taxon>
        <taxon>Malasseziales</taxon>
        <taxon>Malasseziaceae</taxon>
        <taxon>Malassezia</taxon>
    </lineage>
</organism>
<keyword evidence="7" id="KW-0653">Protein transport</keyword>
<dbReference type="SUPFAM" id="SSF50978">
    <property type="entry name" value="WD40 repeat-like"/>
    <property type="match status" value="1"/>
</dbReference>
<dbReference type="GO" id="GO:0090114">
    <property type="term" value="P:COPII-coated vesicle budding"/>
    <property type="evidence" value="ECO:0007669"/>
    <property type="project" value="TreeGrafter"/>
</dbReference>
<dbReference type="SMART" id="SM00320">
    <property type="entry name" value="WD40"/>
    <property type="match status" value="6"/>
</dbReference>
<evidence type="ECO:0000313" key="12">
    <source>
        <dbReference type="EMBL" id="WFD21449.1"/>
    </source>
</evidence>
<evidence type="ECO:0000256" key="7">
    <source>
        <dbReference type="ARBA" id="ARBA00022927"/>
    </source>
</evidence>
<dbReference type="Gene3D" id="2.130.10.10">
    <property type="entry name" value="YVTN repeat-like/Quinoprotein amine dehydrogenase"/>
    <property type="match status" value="1"/>
</dbReference>
<comment type="subcellular location">
    <subcellularLocation>
        <location evidence="1">Nucleus</location>
        <location evidence="1">Nuclear pore complex</location>
    </subcellularLocation>
</comment>
<keyword evidence="13" id="KW-1185">Reference proteome</keyword>
<dbReference type="Proteomes" id="UP001214415">
    <property type="component" value="Chromosome 1"/>
</dbReference>
<evidence type="ECO:0000313" key="13">
    <source>
        <dbReference type="Proteomes" id="UP001214415"/>
    </source>
</evidence>
<evidence type="ECO:0000256" key="5">
    <source>
        <dbReference type="ARBA" id="ARBA00022737"/>
    </source>
</evidence>
<dbReference type="GO" id="GO:0051028">
    <property type="term" value="P:mRNA transport"/>
    <property type="evidence" value="ECO:0007669"/>
    <property type="project" value="UniProtKB-KW"/>
</dbReference>
<dbReference type="GO" id="GO:0031080">
    <property type="term" value="C:nuclear pore outer ring"/>
    <property type="evidence" value="ECO:0007669"/>
    <property type="project" value="TreeGrafter"/>
</dbReference>
<dbReference type="InterPro" id="IPR037363">
    <property type="entry name" value="Sec13/Seh1_fam"/>
</dbReference>
<dbReference type="Pfam" id="PF00400">
    <property type="entry name" value="WD40"/>
    <property type="match status" value="4"/>
</dbReference>
<dbReference type="PROSITE" id="PS50082">
    <property type="entry name" value="WD_REPEATS_2"/>
    <property type="match status" value="2"/>
</dbReference>
<keyword evidence="8" id="KW-0811">Translocation</keyword>
<dbReference type="GO" id="GO:0030127">
    <property type="term" value="C:COPII vesicle coat"/>
    <property type="evidence" value="ECO:0007669"/>
    <property type="project" value="TreeGrafter"/>
</dbReference>
<keyword evidence="10" id="KW-0539">Nucleus</keyword>
<gene>
    <name evidence="12" type="primary">SEC13</name>
    <name evidence="12" type="ORF">MEQU1_000098</name>
</gene>
<sequence>MENMAGVSADTKTVETFHEDAVVRARRLTWQHDAQLDFYGSKLATCSSDRTVKVFDVQNGEAVGAGETLVGHEGPVWQVAWAHPSFGTILASASYDGKVFIWKNEASNGAYGATSGWTRIKDHALHSASVNAIAWAPHELGATLACASSDGRVSVLTFNEDGSWSVDLVTAHPGGCNAVSWMPVPASDAPDAPVTRRFATAGCDTVVKIWEFSDELNRYVEVDQLREHKDWVRDVAFAPSVGLARTYLATASQDRTVLVWTQSGVHEPWKCTPLLPVQKPEDRAKFPDTVWRVSWSLSGNVLAVSCGDGKVSLWKENLKVAQKASASALFSLASLEAAATRLPARQVADKVLHELRYTVSTSVVRIDAQRNHKETLSGSLVDIMDLYVQNMPKSSTILADMELLLRSKRIHTSLMEMYNPLYGMSEQERIRATARTVGLDVPQAHL</sequence>
<accession>A0AAF0EAP3</accession>
<keyword evidence="9" id="KW-0906">Nuclear pore complex</keyword>